<keyword evidence="7 8" id="KW-0472">Membrane</keyword>
<evidence type="ECO:0008006" key="10">
    <source>
        <dbReference type="Google" id="ProtNLM"/>
    </source>
</evidence>
<feature type="transmembrane region" description="Helical" evidence="8">
    <location>
        <begin position="324"/>
        <end position="350"/>
    </location>
</feature>
<dbReference type="Pfam" id="PF01594">
    <property type="entry name" value="AI-2E_transport"/>
    <property type="match status" value="1"/>
</dbReference>
<feature type="transmembrane region" description="Helical" evidence="8">
    <location>
        <begin position="155"/>
        <end position="181"/>
    </location>
</feature>
<sequence>MDNSKFQFPTIAKWIFSILVIILVVYGIWYFRFLVICFAIAVVLSFMGRPLMKVLERISYKKLRIGNILASTITLITLISIIATALYVLVPLIISQAMSFANLDIYQIADYYAEPIGKIELFLHEYQLMPDNTNLETLISNKILDMFKLFQLTDIANIVLSLSGSIIMGAFITLFFAFFLIKDSHLLYNAIVGITPDKYIDEVDRIISNSRNLISRYFIGIFIEIIIMITLLSIGFYLVGFSNFILIASICGVMVILPYIGVIIGGAMGLIITITSFLSTDASLSIAPIVLKFAIVFAIVKLIDDFVLQPLIYSKSVKAHPLEIFVVILMAGEIGGVIGMILAIPTYTFLRIIAKEFFSNWKFVQQITKDI</sequence>
<comment type="similarity">
    <text evidence="2">Belongs to the autoinducer-2 exporter (AI-2E) (TC 2.A.86) family.</text>
</comment>
<accession>A0A644UD39</accession>
<keyword evidence="3" id="KW-0813">Transport</keyword>
<feature type="transmembrane region" description="Helical" evidence="8">
    <location>
        <begin position="284"/>
        <end position="304"/>
    </location>
</feature>
<comment type="subcellular location">
    <subcellularLocation>
        <location evidence="1">Cell membrane</location>
        <topology evidence="1">Multi-pass membrane protein</topology>
    </subcellularLocation>
</comment>
<protein>
    <recommendedName>
        <fullName evidence="10">AI-2E family transporter</fullName>
    </recommendedName>
</protein>
<gene>
    <name evidence="9" type="ORF">SDC9_22767</name>
</gene>
<dbReference type="GO" id="GO:0055085">
    <property type="term" value="P:transmembrane transport"/>
    <property type="evidence" value="ECO:0007669"/>
    <property type="project" value="TreeGrafter"/>
</dbReference>
<evidence type="ECO:0000256" key="2">
    <source>
        <dbReference type="ARBA" id="ARBA00009773"/>
    </source>
</evidence>
<dbReference type="AlphaFoldDB" id="A0A644UD39"/>
<evidence type="ECO:0000256" key="1">
    <source>
        <dbReference type="ARBA" id="ARBA00004651"/>
    </source>
</evidence>
<feature type="transmembrane region" description="Helical" evidence="8">
    <location>
        <begin position="14"/>
        <end position="47"/>
    </location>
</feature>
<evidence type="ECO:0000256" key="6">
    <source>
        <dbReference type="ARBA" id="ARBA00022989"/>
    </source>
</evidence>
<feature type="transmembrane region" description="Helical" evidence="8">
    <location>
        <begin position="217"/>
        <end position="238"/>
    </location>
</feature>
<dbReference type="PANTHER" id="PTHR21716:SF53">
    <property type="entry name" value="PERMEASE PERM-RELATED"/>
    <property type="match status" value="1"/>
</dbReference>
<dbReference type="EMBL" id="VSSQ01000101">
    <property type="protein sequence ID" value="MPL76916.1"/>
    <property type="molecule type" value="Genomic_DNA"/>
</dbReference>
<name>A0A644UD39_9ZZZZ</name>
<dbReference type="GO" id="GO:0005886">
    <property type="term" value="C:plasma membrane"/>
    <property type="evidence" value="ECO:0007669"/>
    <property type="project" value="UniProtKB-SubCell"/>
</dbReference>
<organism evidence="9">
    <name type="scientific">bioreactor metagenome</name>
    <dbReference type="NCBI Taxonomy" id="1076179"/>
    <lineage>
        <taxon>unclassified sequences</taxon>
        <taxon>metagenomes</taxon>
        <taxon>ecological metagenomes</taxon>
    </lineage>
</organism>
<proteinExistence type="inferred from homology"/>
<evidence type="ECO:0000256" key="7">
    <source>
        <dbReference type="ARBA" id="ARBA00023136"/>
    </source>
</evidence>
<evidence type="ECO:0000256" key="8">
    <source>
        <dbReference type="SAM" id="Phobius"/>
    </source>
</evidence>
<reference evidence="9" key="1">
    <citation type="submission" date="2019-08" db="EMBL/GenBank/DDBJ databases">
        <authorList>
            <person name="Kucharzyk K."/>
            <person name="Murdoch R.W."/>
            <person name="Higgins S."/>
            <person name="Loffler F."/>
        </authorList>
    </citation>
    <scope>NUCLEOTIDE SEQUENCE</scope>
</reference>
<feature type="transmembrane region" description="Helical" evidence="8">
    <location>
        <begin position="68"/>
        <end position="94"/>
    </location>
</feature>
<evidence type="ECO:0000256" key="3">
    <source>
        <dbReference type="ARBA" id="ARBA00022448"/>
    </source>
</evidence>
<keyword evidence="6 8" id="KW-1133">Transmembrane helix</keyword>
<evidence type="ECO:0000256" key="5">
    <source>
        <dbReference type="ARBA" id="ARBA00022692"/>
    </source>
</evidence>
<dbReference type="InterPro" id="IPR002549">
    <property type="entry name" value="AI-2E-like"/>
</dbReference>
<keyword evidence="4" id="KW-1003">Cell membrane</keyword>
<feature type="transmembrane region" description="Helical" evidence="8">
    <location>
        <begin position="244"/>
        <end position="272"/>
    </location>
</feature>
<comment type="caution">
    <text evidence="9">The sequence shown here is derived from an EMBL/GenBank/DDBJ whole genome shotgun (WGS) entry which is preliminary data.</text>
</comment>
<evidence type="ECO:0000256" key="4">
    <source>
        <dbReference type="ARBA" id="ARBA00022475"/>
    </source>
</evidence>
<keyword evidence="5 8" id="KW-0812">Transmembrane</keyword>
<dbReference type="PANTHER" id="PTHR21716">
    <property type="entry name" value="TRANSMEMBRANE PROTEIN"/>
    <property type="match status" value="1"/>
</dbReference>
<evidence type="ECO:0000313" key="9">
    <source>
        <dbReference type="EMBL" id="MPL76916.1"/>
    </source>
</evidence>